<dbReference type="PANTHER" id="PTHR24148:SF73">
    <property type="entry name" value="HET DOMAIN PROTEIN (AFU_ORTHOLOGUE AFUA_8G01020)"/>
    <property type="match status" value="1"/>
</dbReference>
<evidence type="ECO:0000259" key="1">
    <source>
        <dbReference type="Pfam" id="PF06985"/>
    </source>
</evidence>
<reference evidence="2" key="1">
    <citation type="submission" date="2023-06" db="EMBL/GenBank/DDBJ databases">
        <title>Genome-scale phylogeny and comparative genomics of the fungal order Sordariales.</title>
        <authorList>
            <consortium name="Lawrence Berkeley National Laboratory"/>
            <person name="Hensen N."/>
            <person name="Bonometti L."/>
            <person name="Westerberg I."/>
            <person name="Brannstrom I.O."/>
            <person name="Guillou S."/>
            <person name="Cros-Aarteil S."/>
            <person name="Calhoun S."/>
            <person name="Haridas S."/>
            <person name="Kuo A."/>
            <person name="Mondo S."/>
            <person name="Pangilinan J."/>
            <person name="Riley R."/>
            <person name="Labutti K."/>
            <person name="Andreopoulos B."/>
            <person name="Lipzen A."/>
            <person name="Chen C."/>
            <person name="Yanf M."/>
            <person name="Daum C."/>
            <person name="Ng V."/>
            <person name="Clum A."/>
            <person name="Steindorff A."/>
            <person name="Ohm R."/>
            <person name="Martin F."/>
            <person name="Silar P."/>
            <person name="Natvig D."/>
            <person name="Lalanne C."/>
            <person name="Gautier V."/>
            <person name="Ament-Velasquez S.L."/>
            <person name="Kruys A."/>
            <person name="Hutchinson M.I."/>
            <person name="Powell A.J."/>
            <person name="Barry K."/>
            <person name="Miller A.N."/>
            <person name="Grigoriev I.V."/>
            <person name="Debuchy R."/>
            <person name="Gladieux P."/>
            <person name="Thoren M.H."/>
            <person name="Johannesson H."/>
        </authorList>
    </citation>
    <scope>NUCLEOTIDE SEQUENCE</scope>
    <source>
        <strain evidence="2">SMH2532-1</strain>
    </source>
</reference>
<dbReference type="Pfam" id="PF26639">
    <property type="entry name" value="Het-6_barrel"/>
    <property type="match status" value="1"/>
</dbReference>
<dbReference type="EMBL" id="JAULSV010000002">
    <property type="protein sequence ID" value="KAK0651158.1"/>
    <property type="molecule type" value="Genomic_DNA"/>
</dbReference>
<sequence>MAEKHTSIYEALPGPTFIRVMILAPGEADDEIFCWLVPSDLDADHYSFPDSDLPRPIESFNVAEGSTSRGKRQKFMVPFDIHFPKNGAGAQQMHQFQRYSALSYVWGDATHPKYITLGGEHHFPVTENLHAVLRSLRKRHEGIRLWVDAVCINQANYEEKRVQIGLMRRVYQQAEEVVAYVPLPDQDQGNVVELIPKVVKAAALVIEATASSETGAKDRDAAEEAEKPLSSALAKGYRSSTVWFDESVVKDPEAFVVRKALDQQSPKHPLEAYDIPPVDSPLWSSWRRFFASPYFERIWILQEFSLAKNLRLHLGTKSINADFVMIACHAIKEYSGAKNADYMLRRGDDVSPQASRGLQRAWRMFSGRMQTKDNSRATLIDTLLEGRRFLATDPRDKVYALLGLAKDGELFNEHVSYAPEETPARVFARFASVLAEQGHGEAVLLQAGLAGNLPRDGLPSWVPNWADPYPPINPPMLPLQGTHTTTSTSSIPIQITDPSKLITHATIIDRIQETTLEFPRSPNEEYEFIRAFVKAAMLTTHTMGASKKPDDSPEDISDMLFSTIVRKEFHSEEKLRSLKSGFRSFLAWFPTVVEASREITHDRVAIQKVDSPEDFRVFMAAAFRSTGATRFCLTDQGCFGLVPQCAEAGDHVVMIEGSRVPFVLRDSAEKDGEYKLVGNGYFRGVGAGPGEGSGATESCRIVLV</sequence>
<evidence type="ECO:0000313" key="3">
    <source>
        <dbReference type="Proteomes" id="UP001174936"/>
    </source>
</evidence>
<comment type="caution">
    <text evidence="2">The sequence shown here is derived from an EMBL/GenBank/DDBJ whole genome shotgun (WGS) entry which is preliminary data.</text>
</comment>
<proteinExistence type="predicted"/>
<dbReference type="Pfam" id="PF06985">
    <property type="entry name" value="HET"/>
    <property type="match status" value="1"/>
</dbReference>
<dbReference type="AlphaFoldDB" id="A0AA40CVY2"/>
<dbReference type="InterPro" id="IPR010730">
    <property type="entry name" value="HET"/>
</dbReference>
<evidence type="ECO:0000313" key="2">
    <source>
        <dbReference type="EMBL" id="KAK0651158.1"/>
    </source>
</evidence>
<accession>A0AA40CVY2</accession>
<gene>
    <name evidence="2" type="ORF">B0T16DRAFT_73680</name>
</gene>
<name>A0AA40CVY2_9PEZI</name>
<dbReference type="InterPro" id="IPR052895">
    <property type="entry name" value="HetReg/Transcr_Mod"/>
</dbReference>
<dbReference type="PANTHER" id="PTHR24148">
    <property type="entry name" value="ANKYRIN REPEAT DOMAIN-CONTAINING PROTEIN 39 HOMOLOG-RELATED"/>
    <property type="match status" value="1"/>
</dbReference>
<feature type="domain" description="Heterokaryon incompatibility" evidence="1">
    <location>
        <begin position="99"/>
        <end position="303"/>
    </location>
</feature>
<keyword evidence="3" id="KW-1185">Reference proteome</keyword>
<organism evidence="2 3">
    <name type="scientific">Cercophora newfieldiana</name>
    <dbReference type="NCBI Taxonomy" id="92897"/>
    <lineage>
        <taxon>Eukaryota</taxon>
        <taxon>Fungi</taxon>
        <taxon>Dikarya</taxon>
        <taxon>Ascomycota</taxon>
        <taxon>Pezizomycotina</taxon>
        <taxon>Sordariomycetes</taxon>
        <taxon>Sordariomycetidae</taxon>
        <taxon>Sordariales</taxon>
        <taxon>Lasiosphaeriaceae</taxon>
        <taxon>Cercophora</taxon>
    </lineage>
</organism>
<dbReference type="Proteomes" id="UP001174936">
    <property type="component" value="Unassembled WGS sequence"/>
</dbReference>
<protein>
    <submittedName>
        <fullName evidence="2">Heterokaryon incompatibility protein-domain-containing protein</fullName>
    </submittedName>
</protein>